<dbReference type="Pfam" id="PF02805">
    <property type="entry name" value="Ada_Zn_binding"/>
    <property type="match status" value="1"/>
</dbReference>
<dbReference type="SUPFAM" id="SSF53155">
    <property type="entry name" value="Methylated DNA-protein cysteine methyltransferase domain"/>
    <property type="match status" value="1"/>
</dbReference>
<dbReference type="GO" id="GO:0008168">
    <property type="term" value="F:methyltransferase activity"/>
    <property type="evidence" value="ECO:0007669"/>
    <property type="project" value="UniProtKB-KW"/>
</dbReference>
<dbReference type="InterPro" id="IPR001497">
    <property type="entry name" value="MethylDNA_cys_MeTrfase_AS"/>
</dbReference>
<dbReference type="Gene3D" id="3.40.10.10">
    <property type="entry name" value="DNA Methylphosphotriester Repair Domain"/>
    <property type="match status" value="1"/>
</dbReference>
<keyword evidence="13" id="KW-1185">Reference proteome</keyword>
<comment type="cofactor">
    <cofactor evidence="2">
        <name>Zn(2+)</name>
        <dbReference type="ChEBI" id="CHEBI:29105"/>
    </cofactor>
</comment>
<sequence>MPTRTPAAAITDDPRWPLLQTRDPAADGAFVYSVRTTGVYCRPNCPSRLAKPENIAFHASPADAERAGFRPCRRCRPHAHSPARERDEKVAAICRLIEAADSPPDLETLGHAVGWSPAHLQRTFKAVTGISPKDYAAERRAERVRSALAGGESVTDAIYTAGYGSSGRFYSESNTVLGMTPGRYRTGGAGTRIRFAVGSCSLGAVLVAQSEAGICAILLGDDPDALVRDLQDRFPAADLAPGDRDFETVVSQVVGFVEAPELGLDLPLDIRGTAFQRRVWEVLRQIPPGQTLSYTQVAERIGSPRSVRAVAGACAANRLACAIPCHRVVRNDGGLSGYRWGVERKRRLLEHEAKAAAGE</sequence>
<dbReference type="InterPro" id="IPR035451">
    <property type="entry name" value="Ada-like_dom_sf"/>
</dbReference>
<dbReference type="PROSITE" id="PS00374">
    <property type="entry name" value="MGMT"/>
    <property type="match status" value="1"/>
</dbReference>
<protein>
    <submittedName>
        <fullName evidence="12">Bifunctional DNA-binding transcriptional regulator/O6-methylguanine-DNA methyltransferase Ada</fullName>
    </submittedName>
</protein>
<dbReference type="GO" id="GO:0032259">
    <property type="term" value="P:methylation"/>
    <property type="evidence" value="ECO:0007669"/>
    <property type="project" value="UniProtKB-KW"/>
</dbReference>
<evidence type="ECO:0000256" key="5">
    <source>
        <dbReference type="ARBA" id="ARBA00022763"/>
    </source>
</evidence>
<evidence type="ECO:0000256" key="7">
    <source>
        <dbReference type="ARBA" id="ARBA00023159"/>
    </source>
</evidence>
<name>A0ABY1ZT37_9GAMM</name>
<keyword evidence="12" id="KW-0238">DNA-binding</keyword>
<dbReference type="SUPFAM" id="SSF57884">
    <property type="entry name" value="Ada DNA repair protein, N-terminal domain (N-Ada 10)"/>
    <property type="match status" value="1"/>
</dbReference>
<feature type="domain" description="HTH araC/xylS-type" evidence="11">
    <location>
        <begin position="87"/>
        <end position="187"/>
    </location>
</feature>
<keyword evidence="7" id="KW-0010">Activator</keyword>
<dbReference type="SUPFAM" id="SSF46689">
    <property type="entry name" value="Homeodomain-like"/>
    <property type="match status" value="1"/>
</dbReference>
<dbReference type="SMART" id="SM00342">
    <property type="entry name" value="HTH_ARAC"/>
    <property type="match status" value="1"/>
</dbReference>
<dbReference type="NCBIfam" id="NF011964">
    <property type="entry name" value="PRK15435.1"/>
    <property type="match status" value="1"/>
</dbReference>
<dbReference type="SUPFAM" id="SSF46767">
    <property type="entry name" value="Methylated DNA-protein cysteine methyltransferase, C-terminal domain"/>
    <property type="match status" value="1"/>
</dbReference>
<accession>A0ABY1ZT37</accession>
<dbReference type="Pfam" id="PF12833">
    <property type="entry name" value="HTH_18"/>
    <property type="match status" value="1"/>
</dbReference>
<proteinExistence type="predicted"/>
<dbReference type="GO" id="GO:0003677">
    <property type="term" value="F:DNA binding"/>
    <property type="evidence" value="ECO:0007669"/>
    <property type="project" value="UniProtKB-KW"/>
</dbReference>
<dbReference type="RefSeq" id="WP_131478702.1">
    <property type="nucleotide sequence ID" value="NZ_SJDL01000003.1"/>
</dbReference>
<dbReference type="InterPro" id="IPR036631">
    <property type="entry name" value="MGMT_N_sf"/>
</dbReference>
<evidence type="ECO:0000256" key="2">
    <source>
        <dbReference type="ARBA" id="ARBA00001947"/>
    </source>
</evidence>
<dbReference type="Gene3D" id="1.10.10.10">
    <property type="entry name" value="Winged helix-like DNA-binding domain superfamily/Winged helix DNA-binding domain"/>
    <property type="match status" value="1"/>
</dbReference>
<keyword evidence="9" id="KW-0234">DNA repair</keyword>
<evidence type="ECO:0000256" key="10">
    <source>
        <dbReference type="ARBA" id="ARBA00049348"/>
    </source>
</evidence>
<evidence type="ECO:0000256" key="3">
    <source>
        <dbReference type="ARBA" id="ARBA00022603"/>
    </source>
</evidence>
<dbReference type="InterPro" id="IPR036388">
    <property type="entry name" value="WH-like_DNA-bd_sf"/>
</dbReference>
<evidence type="ECO:0000256" key="9">
    <source>
        <dbReference type="ARBA" id="ARBA00023204"/>
    </source>
</evidence>
<dbReference type="InterPro" id="IPR016221">
    <property type="entry name" value="Bifunct_regulatory_prot_Ada"/>
</dbReference>
<reference evidence="12 13" key="1">
    <citation type="submission" date="2019-02" db="EMBL/GenBank/DDBJ databases">
        <title>Marinobacter halodurans sp. nov., a marine bacterium isolated from sea tidal flat.</title>
        <authorList>
            <person name="Yoo Y."/>
            <person name="Lee D.W."/>
            <person name="Kim B.S."/>
            <person name="Kim J.-J."/>
        </authorList>
    </citation>
    <scope>NUCLEOTIDE SEQUENCE [LARGE SCALE GENOMIC DNA]</scope>
    <source>
        <strain evidence="12 13">YJ-S3-2</strain>
    </source>
</reference>
<keyword evidence="4" id="KW-0808">Transferase</keyword>
<keyword evidence="3 12" id="KW-0489">Methyltransferase</keyword>
<dbReference type="EMBL" id="SJDL01000003">
    <property type="protein sequence ID" value="TBW58754.1"/>
    <property type="molecule type" value="Genomic_DNA"/>
</dbReference>
<evidence type="ECO:0000313" key="12">
    <source>
        <dbReference type="EMBL" id="TBW58754.1"/>
    </source>
</evidence>
<dbReference type="InterPro" id="IPR014048">
    <property type="entry name" value="MethylDNA_cys_MeTrfase_DNA-bd"/>
</dbReference>
<evidence type="ECO:0000256" key="8">
    <source>
        <dbReference type="ARBA" id="ARBA00023163"/>
    </source>
</evidence>
<dbReference type="Proteomes" id="UP000313645">
    <property type="component" value="Unassembled WGS sequence"/>
</dbReference>
<dbReference type="PIRSF" id="PIRSF000409">
    <property type="entry name" value="Ada"/>
    <property type="match status" value="1"/>
</dbReference>
<dbReference type="Pfam" id="PF01035">
    <property type="entry name" value="DNA_binding_1"/>
    <property type="match status" value="1"/>
</dbReference>
<comment type="caution">
    <text evidence="12">The sequence shown here is derived from an EMBL/GenBank/DDBJ whole genome shotgun (WGS) entry which is preliminary data.</text>
</comment>
<evidence type="ECO:0000256" key="1">
    <source>
        <dbReference type="ARBA" id="ARBA00001286"/>
    </source>
</evidence>
<dbReference type="InterPro" id="IPR018060">
    <property type="entry name" value="HTH_AraC"/>
</dbReference>
<evidence type="ECO:0000256" key="4">
    <source>
        <dbReference type="ARBA" id="ARBA00022679"/>
    </source>
</evidence>
<evidence type="ECO:0000256" key="6">
    <source>
        <dbReference type="ARBA" id="ARBA00023015"/>
    </source>
</evidence>
<dbReference type="PANTHER" id="PTHR10815">
    <property type="entry name" value="METHYLATED-DNA--PROTEIN-CYSTEINE METHYLTRANSFERASE"/>
    <property type="match status" value="1"/>
</dbReference>
<keyword evidence="8" id="KW-0804">Transcription</keyword>
<evidence type="ECO:0000259" key="11">
    <source>
        <dbReference type="PROSITE" id="PS01124"/>
    </source>
</evidence>
<keyword evidence="6" id="KW-0805">Transcription regulation</keyword>
<dbReference type="PROSITE" id="PS01124">
    <property type="entry name" value="HTH_ARAC_FAMILY_2"/>
    <property type="match status" value="1"/>
</dbReference>
<evidence type="ECO:0000313" key="13">
    <source>
        <dbReference type="Proteomes" id="UP000313645"/>
    </source>
</evidence>
<dbReference type="InterPro" id="IPR009057">
    <property type="entry name" value="Homeodomain-like_sf"/>
</dbReference>
<dbReference type="NCBIfam" id="TIGR00589">
    <property type="entry name" value="ogt"/>
    <property type="match status" value="1"/>
</dbReference>
<dbReference type="InterPro" id="IPR036217">
    <property type="entry name" value="MethylDNA_cys_MeTrfase_DNAb"/>
</dbReference>
<dbReference type="Gene3D" id="3.30.160.70">
    <property type="entry name" value="Methylated DNA-protein cysteine methyltransferase domain"/>
    <property type="match status" value="1"/>
</dbReference>
<keyword evidence="5" id="KW-0227">DNA damage</keyword>
<dbReference type="CDD" id="cd06445">
    <property type="entry name" value="ATase"/>
    <property type="match status" value="1"/>
</dbReference>
<comment type="catalytic activity">
    <reaction evidence="10">
        <text>a 6-O-methyl-2'-deoxyguanosine in DNA + L-cysteinyl-[protein] = S-methyl-L-cysteinyl-[protein] + a 2'-deoxyguanosine in DNA</text>
        <dbReference type="Rhea" id="RHEA:24000"/>
        <dbReference type="Rhea" id="RHEA-COMP:10131"/>
        <dbReference type="Rhea" id="RHEA-COMP:10132"/>
        <dbReference type="Rhea" id="RHEA-COMP:11367"/>
        <dbReference type="Rhea" id="RHEA-COMP:11368"/>
        <dbReference type="ChEBI" id="CHEBI:29950"/>
        <dbReference type="ChEBI" id="CHEBI:82612"/>
        <dbReference type="ChEBI" id="CHEBI:85445"/>
        <dbReference type="ChEBI" id="CHEBI:85448"/>
        <dbReference type="EC" id="2.1.1.63"/>
    </reaction>
</comment>
<gene>
    <name evidence="12" type="primary">ada</name>
    <name evidence="12" type="ORF">EZI54_02475</name>
</gene>
<dbReference type="InterPro" id="IPR004026">
    <property type="entry name" value="Ada_DNA_repair_Zn-bd"/>
</dbReference>
<organism evidence="12 13">
    <name type="scientific">Marinobacter halodurans</name>
    <dbReference type="NCBI Taxonomy" id="2528979"/>
    <lineage>
        <taxon>Bacteria</taxon>
        <taxon>Pseudomonadati</taxon>
        <taxon>Pseudomonadota</taxon>
        <taxon>Gammaproteobacteria</taxon>
        <taxon>Pseudomonadales</taxon>
        <taxon>Marinobacteraceae</taxon>
        <taxon>Marinobacter</taxon>
    </lineage>
</organism>
<dbReference type="Gene3D" id="1.10.10.60">
    <property type="entry name" value="Homeodomain-like"/>
    <property type="match status" value="1"/>
</dbReference>
<comment type="catalytic activity">
    <reaction evidence="1">
        <text>a 4-O-methyl-thymidine in DNA + L-cysteinyl-[protein] = a thymidine in DNA + S-methyl-L-cysteinyl-[protein]</text>
        <dbReference type="Rhea" id="RHEA:53428"/>
        <dbReference type="Rhea" id="RHEA-COMP:10131"/>
        <dbReference type="Rhea" id="RHEA-COMP:10132"/>
        <dbReference type="Rhea" id="RHEA-COMP:13555"/>
        <dbReference type="Rhea" id="RHEA-COMP:13556"/>
        <dbReference type="ChEBI" id="CHEBI:29950"/>
        <dbReference type="ChEBI" id="CHEBI:82612"/>
        <dbReference type="ChEBI" id="CHEBI:137386"/>
        <dbReference type="ChEBI" id="CHEBI:137387"/>
        <dbReference type="EC" id="2.1.1.63"/>
    </reaction>
</comment>
<dbReference type="PANTHER" id="PTHR10815:SF14">
    <property type="entry name" value="BIFUNCTIONAL TRANSCRIPTIONAL ACTIVATOR_DNA REPAIR ENZYME ADA"/>
    <property type="match status" value="1"/>
</dbReference>